<name>A0A1G7QWS1_9SPHN</name>
<dbReference type="Pfam" id="PF10134">
    <property type="entry name" value="RPA"/>
    <property type="match status" value="1"/>
</dbReference>
<accession>A0A1G7QWS1</accession>
<dbReference type="Proteomes" id="UP000323502">
    <property type="component" value="Unassembled WGS sequence"/>
</dbReference>
<evidence type="ECO:0000313" key="1">
    <source>
        <dbReference type="EMBL" id="SDG02965.1"/>
    </source>
</evidence>
<protein>
    <submittedName>
        <fullName evidence="1">Plasmid replication initiator protein</fullName>
    </submittedName>
</protein>
<reference evidence="1 2" key="1">
    <citation type="submission" date="2016-10" db="EMBL/GenBank/DDBJ databases">
        <authorList>
            <person name="Varghese N."/>
            <person name="Submissions S."/>
        </authorList>
    </citation>
    <scope>NUCLEOTIDE SEQUENCE [LARGE SCALE GENOMIC DNA]</scope>
    <source>
        <strain evidence="1 2">S7-754</strain>
    </source>
</reference>
<keyword evidence="2" id="KW-1185">Reference proteome</keyword>
<proteinExistence type="predicted"/>
<evidence type="ECO:0000313" key="2">
    <source>
        <dbReference type="Proteomes" id="UP000323502"/>
    </source>
</evidence>
<dbReference type="EMBL" id="FNBI01000009">
    <property type="protein sequence ID" value="SDG02965.1"/>
    <property type="molecule type" value="Genomic_DNA"/>
</dbReference>
<gene>
    <name evidence="1" type="ORF">SAMN05216557_10975</name>
</gene>
<sequence>MGEISRRQDDLFPLDSPLYGDVQGERTVAEFPFFALTKKAQMTPMIFESGDARIEINPSKTGVATIYDKEILLYIASLMAARMEQGEQVERVMSFTANDLFRVTGTNASARSYTSLKASLNRLQGTQIITNIETGGEGSDSAFSWLLKADIKYTKLPSGERRVKRVEVMVCDWLYRAILTDRRIAAYHLDFFKLGPIERRLYELAKFNCIDDEAGFTIDLEALATRVGCATDKRGLEYLKKQLRDVADKQPLPEYTVMLDEEKMPSARGGRPRVRTLVSFRTRPRPLSDESGDMDEIGGEGAEPDFPCESTNP</sequence>
<organism evidence="1 2">
    <name type="scientific">Sphingomonas carotinifaciens</name>
    <dbReference type="NCBI Taxonomy" id="1166323"/>
    <lineage>
        <taxon>Bacteria</taxon>
        <taxon>Pseudomonadati</taxon>
        <taxon>Pseudomonadota</taxon>
        <taxon>Alphaproteobacteria</taxon>
        <taxon>Sphingomonadales</taxon>
        <taxon>Sphingomonadaceae</taxon>
        <taxon>Sphingomonas</taxon>
    </lineage>
</organism>
<dbReference type="InterPro" id="IPR018777">
    <property type="entry name" value="Replication_initiator_prot_A"/>
</dbReference>
<dbReference type="RefSeq" id="WP_211368549.1">
    <property type="nucleotide sequence ID" value="NZ_CP178399.1"/>
</dbReference>
<dbReference type="AlphaFoldDB" id="A0A1G7QWS1"/>